<feature type="chain" id="PRO_5044249603" description="Ion transport domain-containing protein" evidence="4">
    <location>
        <begin position="16"/>
        <end position="692"/>
    </location>
</feature>
<feature type="region of interest" description="Disordered" evidence="2">
    <location>
        <begin position="671"/>
        <end position="692"/>
    </location>
</feature>
<name>A0A0D3KUX5_EMIH1</name>
<organism evidence="5 6">
    <name type="scientific">Emiliania huxleyi (strain CCMP1516)</name>
    <dbReference type="NCBI Taxonomy" id="280463"/>
    <lineage>
        <taxon>Eukaryota</taxon>
        <taxon>Haptista</taxon>
        <taxon>Haptophyta</taxon>
        <taxon>Prymnesiophyceae</taxon>
        <taxon>Isochrysidales</taxon>
        <taxon>Noelaerhabdaceae</taxon>
        <taxon>Emiliania</taxon>
    </lineage>
</organism>
<dbReference type="STRING" id="2903.R1FKL4"/>
<protein>
    <recommendedName>
        <fullName evidence="7">Ion transport domain-containing protein</fullName>
    </recommendedName>
</protein>
<feature type="signal peptide" evidence="4">
    <location>
        <begin position="1"/>
        <end position="15"/>
    </location>
</feature>
<dbReference type="HOGENOM" id="CLU_398192_0_0_1"/>
<dbReference type="EnsemblProtists" id="EOD39560">
    <property type="protein sequence ID" value="EOD39560"/>
    <property type="gene ID" value="EMIHUDRAFT_462171"/>
</dbReference>
<dbReference type="PaxDb" id="2903-EOD39560"/>
<dbReference type="InterPro" id="IPR036770">
    <property type="entry name" value="Ankyrin_rpt-contain_sf"/>
</dbReference>
<dbReference type="Gene3D" id="1.25.40.20">
    <property type="entry name" value="Ankyrin repeat-containing domain"/>
    <property type="match status" value="1"/>
</dbReference>
<feature type="region of interest" description="Disordered" evidence="2">
    <location>
        <begin position="61"/>
        <end position="87"/>
    </location>
</feature>
<feature type="transmembrane region" description="Helical" evidence="3">
    <location>
        <begin position="592"/>
        <end position="613"/>
    </location>
</feature>
<accession>A0A0D3KUX5</accession>
<dbReference type="PANTHER" id="PTHR10582">
    <property type="entry name" value="TRANSIENT RECEPTOR POTENTIAL ION CHANNEL PROTEIN"/>
    <property type="match status" value="1"/>
</dbReference>
<dbReference type="GO" id="GO:0005886">
    <property type="term" value="C:plasma membrane"/>
    <property type="evidence" value="ECO:0007669"/>
    <property type="project" value="TreeGrafter"/>
</dbReference>
<keyword evidence="3" id="KW-0472">Membrane</keyword>
<keyword evidence="1" id="KW-0677">Repeat</keyword>
<reference evidence="5" key="2">
    <citation type="submission" date="2024-10" db="UniProtKB">
        <authorList>
            <consortium name="EnsemblProtists"/>
        </authorList>
    </citation>
    <scope>IDENTIFICATION</scope>
</reference>
<keyword evidence="3" id="KW-1133">Transmembrane helix</keyword>
<dbReference type="RefSeq" id="XP_005791989.1">
    <property type="nucleotide sequence ID" value="XM_005791932.1"/>
</dbReference>
<dbReference type="AlphaFoldDB" id="A0A0D3KUX5"/>
<evidence type="ECO:0000256" key="3">
    <source>
        <dbReference type="SAM" id="Phobius"/>
    </source>
</evidence>
<dbReference type="Proteomes" id="UP000013827">
    <property type="component" value="Unassembled WGS sequence"/>
</dbReference>
<feature type="transmembrane region" description="Helical" evidence="3">
    <location>
        <begin position="529"/>
        <end position="549"/>
    </location>
</feature>
<evidence type="ECO:0000313" key="5">
    <source>
        <dbReference type="EnsemblProtists" id="EOD39560"/>
    </source>
</evidence>
<sequence>MSALVALLLSTPVAALVPWTTAWHRAGERARTRVALLMRDDVDGGSNRRSRARLALRRLVRSRGNEDEHGPPQAPAAEPASAETPAVGDVGAAATPEVSQLEMQISELTASLAGGFKDAQTVYAVQDLLFRRFRAKYVGRALSAGYLSDESTDAKAELLTAFIEGNVTAIRRSIASGETWDFVFPPAPYAADGSRVMQLEGRCRSPLALLVRPDEGNLVRLLPGVSQAERLALIEEALSSGAADANYPRWYWSSPGAHACFEGDVEALSLLHRFGLNLEQKVEWLLQPSPSFTYAHAAAFNGNANVLTFMRQRARLLDAKSRFEYRWRTAQYLFLVGAAFANSLDLRAGGADPAVVASSPVFVVSTLALLGSWQACLVAGEGGLGAGHVRHASNGATPVGPSSFRWSRRGLAAHFGSAWNVLDAGHLLAILALPPLHFLPQQPADAGALEASRVHASAYAVAQSLPGLLQLSFAVRGLEYASLFRSLGTLAPPQRSPPFLSPPLMQLRSPPGPLLVTVRGMLVDITRFGGLYAFVLIGFANAFFVLFALSGESLDYGGYPRILQEQLLWLLSSVDRSLLDGLTGQLHATGDVLFWGYIVLSYFVLLNLLIAVFNSTFEKVQRQAFNEWLFLRMATMLDFEARVAQPPRGGQQNEPARWLDAYYGELEDTSNSRSVELGVGGAPSSSSRGRSI</sequence>
<reference evidence="6" key="1">
    <citation type="journal article" date="2013" name="Nature">
        <title>Pan genome of the phytoplankton Emiliania underpins its global distribution.</title>
        <authorList>
            <person name="Read B.A."/>
            <person name="Kegel J."/>
            <person name="Klute M.J."/>
            <person name="Kuo A."/>
            <person name="Lefebvre S.C."/>
            <person name="Maumus F."/>
            <person name="Mayer C."/>
            <person name="Miller J."/>
            <person name="Monier A."/>
            <person name="Salamov A."/>
            <person name="Young J."/>
            <person name="Aguilar M."/>
            <person name="Claverie J.M."/>
            <person name="Frickenhaus S."/>
            <person name="Gonzalez K."/>
            <person name="Herman E.K."/>
            <person name="Lin Y.C."/>
            <person name="Napier J."/>
            <person name="Ogata H."/>
            <person name="Sarno A.F."/>
            <person name="Shmutz J."/>
            <person name="Schroeder D."/>
            <person name="de Vargas C."/>
            <person name="Verret F."/>
            <person name="von Dassow P."/>
            <person name="Valentin K."/>
            <person name="Van de Peer Y."/>
            <person name="Wheeler G."/>
            <person name="Dacks J.B."/>
            <person name="Delwiche C.F."/>
            <person name="Dyhrman S.T."/>
            <person name="Glockner G."/>
            <person name="John U."/>
            <person name="Richards T."/>
            <person name="Worden A.Z."/>
            <person name="Zhang X."/>
            <person name="Grigoriev I.V."/>
            <person name="Allen A.E."/>
            <person name="Bidle K."/>
            <person name="Borodovsky M."/>
            <person name="Bowler C."/>
            <person name="Brownlee C."/>
            <person name="Cock J.M."/>
            <person name="Elias M."/>
            <person name="Gladyshev V.N."/>
            <person name="Groth M."/>
            <person name="Guda C."/>
            <person name="Hadaegh A."/>
            <person name="Iglesias-Rodriguez M.D."/>
            <person name="Jenkins J."/>
            <person name="Jones B.M."/>
            <person name="Lawson T."/>
            <person name="Leese F."/>
            <person name="Lindquist E."/>
            <person name="Lobanov A."/>
            <person name="Lomsadze A."/>
            <person name="Malik S.B."/>
            <person name="Marsh M.E."/>
            <person name="Mackinder L."/>
            <person name="Mock T."/>
            <person name="Mueller-Roeber B."/>
            <person name="Pagarete A."/>
            <person name="Parker M."/>
            <person name="Probert I."/>
            <person name="Quesneville H."/>
            <person name="Raines C."/>
            <person name="Rensing S.A."/>
            <person name="Riano-Pachon D.M."/>
            <person name="Richier S."/>
            <person name="Rokitta S."/>
            <person name="Shiraiwa Y."/>
            <person name="Soanes D.M."/>
            <person name="van der Giezen M."/>
            <person name="Wahlund T.M."/>
            <person name="Williams B."/>
            <person name="Wilson W."/>
            <person name="Wolfe G."/>
            <person name="Wurch L.L."/>
        </authorList>
    </citation>
    <scope>NUCLEOTIDE SEQUENCE</scope>
</reference>
<dbReference type="GeneID" id="17284831"/>
<evidence type="ECO:0000256" key="1">
    <source>
        <dbReference type="ARBA" id="ARBA00022737"/>
    </source>
</evidence>
<proteinExistence type="predicted"/>
<feature type="compositionally biased region" description="Low complexity" evidence="2">
    <location>
        <begin position="75"/>
        <end position="86"/>
    </location>
</feature>
<dbReference type="InterPro" id="IPR024862">
    <property type="entry name" value="TRPV"/>
</dbReference>
<keyword evidence="3" id="KW-0812">Transmembrane</keyword>
<evidence type="ECO:0000256" key="4">
    <source>
        <dbReference type="SAM" id="SignalP"/>
    </source>
</evidence>
<dbReference type="GO" id="GO:0098703">
    <property type="term" value="P:calcium ion import across plasma membrane"/>
    <property type="evidence" value="ECO:0007669"/>
    <property type="project" value="TreeGrafter"/>
</dbReference>
<keyword evidence="4" id="KW-0732">Signal</keyword>
<dbReference type="PANTHER" id="PTHR10582:SF2">
    <property type="entry name" value="INACTIVE"/>
    <property type="match status" value="1"/>
</dbReference>
<evidence type="ECO:0000313" key="6">
    <source>
        <dbReference type="Proteomes" id="UP000013827"/>
    </source>
</evidence>
<dbReference type="KEGG" id="ehx:EMIHUDRAFT_462171"/>
<dbReference type="GO" id="GO:0005216">
    <property type="term" value="F:monoatomic ion channel activity"/>
    <property type="evidence" value="ECO:0007669"/>
    <property type="project" value="InterPro"/>
</dbReference>
<evidence type="ECO:0008006" key="7">
    <source>
        <dbReference type="Google" id="ProtNLM"/>
    </source>
</evidence>
<feature type="compositionally biased region" description="Low complexity" evidence="2">
    <location>
        <begin position="682"/>
        <end position="692"/>
    </location>
</feature>
<evidence type="ECO:0000256" key="2">
    <source>
        <dbReference type="SAM" id="MobiDB-lite"/>
    </source>
</evidence>
<keyword evidence="6" id="KW-1185">Reference proteome</keyword>